<sequence length="1229" mass="135600">MQIMQKSANWFRETIAWTKGAEPVAQPDRTTYGRVLIKMLYVMKLTCAMLLAFVIQVHASSSKAQSVTLVGQNLSLKNVFAVIEKQTGYVVFGKKELLQETLPVTVSVSGMPLTDFMKMVMKGQPLDYYLDAQTIIISAKTPAAGKASDALAGDADTTTMVQGKIINEKGDPVIGASVFLLSTHQVATTNEAGFFLFRSVPRGTYTLSVTHVSYQPQKQTLVVNSRQPIITSVVMRAGKIELQAVSISTGYQTIGKESTTGSYGVITAKELKENPSLNLLEKMNGLVPGMRVDPRNNSVQIRTFNSLTPDVTANAPLIVIDGFPALQNNLVSNPGTLLSRTSSPDKTNAILNTFNPDDIESITVLKDAAAASIWGSQAANGVIVIETKKGHRGQQPSLTASAALSVSAPPNLNQMKVMNSAEYIDMEKDLFDKGFFQDPNSYWRQPPTSEAVQLMFDAQDGKITAAQRDQELARLGAVNNKKQLTDNLLRNAVTQQYNLSVSGGGVNSNYYVSGHYAKDNPIYKYNDAQSYGLTANLNNTFLHDRVTLSTGIDYTYNNSLLNSMPQTLLTPGMQGIRPYETLFDANGQPTTKYLAFSQPVVDSFSRLGFLPWSFTPMDEINSTYTTYKTNTTRIIAGLHGIVTNWLSLDVKGSLSKYNTFMNYLQGENSYTIKDLLNTGTYNDNGKLIFGVPRGDILKTSNTISDDYSLRFQLNINKHFGEDHAFSFLAGNEFRQNRVQGYLDTYYGYDKDASNSVVVNPTTPYKTYLGTTTTLGSTDNYINQSIIRYLSYFGNATYSYKNKYFISGSARFDDYTQVGLERRKRAKPFWSGGVKWEVLKEDFMKKVTFLDQLSVRATLGTGGRVPVGGQLNSLYQYGGIDQITGLPYGSITTPGDLDLGWETTRTLNFGLDAALLHNRLRVSFDIYDKKTTDLIITASVDPTYGWTSLSYNSGNMTGHGYEGSISGDIVRNRNWTATTTFNLAYTKTEVTDSRYAPNDLTFVPGSPHILKGYPVDNLFAYRWAGLSNKGQPQIYDATGKIIPDGGTINFADLKYMGRTTPAFYGGFSQTVRYKSLQLRAMITYSLGYKIFYDPINVNNLPFNNSASGFLSDSKALVNRWRKPGDEANTNIPSLLDLTVNGKSDFAYADINVLSGSNIRLTQLALSYSFPERILKSTNVIKAMSLGMAASNLGLIWKANHAGVDPDYIFTGNYSSMKPTPNFNFNVNITL</sequence>
<dbReference type="InterPro" id="IPR023996">
    <property type="entry name" value="TonB-dep_OMP_SusC/RagA"/>
</dbReference>
<comment type="subcellular location">
    <subcellularLocation>
        <location evidence="1 7">Cell outer membrane</location>
        <topology evidence="1 7">Multi-pass membrane protein</topology>
    </subcellularLocation>
</comment>
<protein>
    <submittedName>
        <fullName evidence="10">TonB-linked outer membrane protein, SusC/RagA family</fullName>
    </submittedName>
</protein>
<dbReference type="PROSITE" id="PS52016">
    <property type="entry name" value="TONB_DEPENDENT_REC_3"/>
    <property type="match status" value="1"/>
</dbReference>
<evidence type="ECO:0000256" key="4">
    <source>
        <dbReference type="ARBA" id="ARBA00022692"/>
    </source>
</evidence>
<dbReference type="InterPro" id="IPR036942">
    <property type="entry name" value="Beta-barrel_TonB_sf"/>
</dbReference>
<dbReference type="OrthoDB" id="9768177at2"/>
<keyword evidence="8" id="KW-1133">Transmembrane helix</keyword>
<accession>A0A1C4E1H2</accession>
<keyword evidence="5 7" id="KW-0472">Membrane</keyword>
<dbReference type="AlphaFoldDB" id="A0A1C4E1H2"/>
<dbReference type="NCBIfam" id="TIGR04056">
    <property type="entry name" value="OMP_RagA_SusC"/>
    <property type="match status" value="1"/>
</dbReference>
<dbReference type="Pfam" id="PF13715">
    <property type="entry name" value="CarbopepD_reg_2"/>
    <property type="match status" value="1"/>
</dbReference>
<feature type="domain" description="TonB-dependent receptor plug" evidence="9">
    <location>
        <begin position="256"/>
        <end position="382"/>
    </location>
</feature>
<dbReference type="InterPro" id="IPR008969">
    <property type="entry name" value="CarboxyPept-like_regulatory"/>
</dbReference>
<dbReference type="GO" id="GO:0009279">
    <property type="term" value="C:cell outer membrane"/>
    <property type="evidence" value="ECO:0007669"/>
    <property type="project" value="UniProtKB-SubCell"/>
</dbReference>
<keyword evidence="2 7" id="KW-0813">Transport</keyword>
<dbReference type="Gene3D" id="2.60.40.1120">
    <property type="entry name" value="Carboxypeptidase-like, regulatory domain"/>
    <property type="match status" value="1"/>
</dbReference>
<comment type="similarity">
    <text evidence="7">Belongs to the TonB-dependent receptor family.</text>
</comment>
<evidence type="ECO:0000256" key="1">
    <source>
        <dbReference type="ARBA" id="ARBA00004571"/>
    </source>
</evidence>
<dbReference type="SUPFAM" id="SSF56935">
    <property type="entry name" value="Porins"/>
    <property type="match status" value="1"/>
</dbReference>
<dbReference type="InterPro" id="IPR023997">
    <property type="entry name" value="TonB-dep_OMP_SusC/RagA_CS"/>
</dbReference>
<keyword evidence="4 7" id="KW-0812">Transmembrane</keyword>
<reference evidence="10 11" key="1">
    <citation type="submission" date="2016-08" db="EMBL/GenBank/DDBJ databases">
        <authorList>
            <person name="Seilhamer J.J."/>
        </authorList>
    </citation>
    <scope>NUCLEOTIDE SEQUENCE [LARGE SCALE GENOMIC DNA]</scope>
    <source>
        <strain evidence="10 11">A37T2</strain>
    </source>
</reference>
<evidence type="ECO:0000256" key="5">
    <source>
        <dbReference type="ARBA" id="ARBA00023136"/>
    </source>
</evidence>
<evidence type="ECO:0000256" key="7">
    <source>
        <dbReference type="PROSITE-ProRule" id="PRU01360"/>
    </source>
</evidence>
<dbReference type="Gene3D" id="2.170.130.10">
    <property type="entry name" value="TonB-dependent receptor, plug domain"/>
    <property type="match status" value="1"/>
</dbReference>
<evidence type="ECO:0000256" key="3">
    <source>
        <dbReference type="ARBA" id="ARBA00022452"/>
    </source>
</evidence>
<dbReference type="InterPro" id="IPR037066">
    <property type="entry name" value="Plug_dom_sf"/>
</dbReference>
<dbReference type="InterPro" id="IPR012910">
    <property type="entry name" value="Plug_dom"/>
</dbReference>
<evidence type="ECO:0000313" key="11">
    <source>
        <dbReference type="Proteomes" id="UP000242818"/>
    </source>
</evidence>
<dbReference type="InterPro" id="IPR039426">
    <property type="entry name" value="TonB-dep_rcpt-like"/>
</dbReference>
<proteinExistence type="inferred from homology"/>
<evidence type="ECO:0000256" key="6">
    <source>
        <dbReference type="ARBA" id="ARBA00023237"/>
    </source>
</evidence>
<evidence type="ECO:0000259" key="9">
    <source>
        <dbReference type="Pfam" id="PF07715"/>
    </source>
</evidence>
<keyword evidence="3 7" id="KW-1134">Transmembrane beta strand</keyword>
<keyword evidence="6 7" id="KW-0998">Cell outer membrane</keyword>
<dbReference type="SUPFAM" id="SSF49464">
    <property type="entry name" value="Carboxypeptidase regulatory domain-like"/>
    <property type="match status" value="1"/>
</dbReference>
<feature type="transmembrane region" description="Helical" evidence="8">
    <location>
        <begin position="39"/>
        <end position="59"/>
    </location>
</feature>
<keyword evidence="11" id="KW-1185">Reference proteome</keyword>
<evidence type="ECO:0000313" key="10">
    <source>
        <dbReference type="EMBL" id="SCC37468.1"/>
    </source>
</evidence>
<dbReference type="Proteomes" id="UP000242818">
    <property type="component" value="Unassembled WGS sequence"/>
</dbReference>
<gene>
    <name evidence="10" type="ORF">GA0116948_10730</name>
</gene>
<evidence type="ECO:0000256" key="8">
    <source>
        <dbReference type="SAM" id="Phobius"/>
    </source>
</evidence>
<dbReference type="STRING" id="1335309.GA0116948_10730"/>
<dbReference type="EMBL" id="FMAR01000007">
    <property type="protein sequence ID" value="SCC37468.1"/>
    <property type="molecule type" value="Genomic_DNA"/>
</dbReference>
<dbReference type="NCBIfam" id="TIGR04057">
    <property type="entry name" value="SusC_RagA_signa"/>
    <property type="match status" value="1"/>
</dbReference>
<dbReference type="Pfam" id="PF07715">
    <property type="entry name" value="Plug"/>
    <property type="match status" value="1"/>
</dbReference>
<organism evidence="10 11">
    <name type="scientific">Chitinophaga costaii</name>
    <dbReference type="NCBI Taxonomy" id="1335309"/>
    <lineage>
        <taxon>Bacteria</taxon>
        <taxon>Pseudomonadati</taxon>
        <taxon>Bacteroidota</taxon>
        <taxon>Chitinophagia</taxon>
        <taxon>Chitinophagales</taxon>
        <taxon>Chitinophagaceae</taxon>
        <taxon>Chitinophaga</taxon>
    </lineage>
</organism>
<evidence type="ECO:0000256" key="2">
    <source>
        <dbReference type="ARBA" id="ARBA00022448"/>
    </source>
</evidence>
<name>A0A1C4E1H2_9BACT</name>
<dbReference type="Gene3D" id="2.40.170.20">
    <property type="entry name" value="TonB-dependent receptor, beta-barrel domain"/>
    <property type="match status" value="1"/>
</dbReference>